<reference evidence="2" key="1">
    <citation type="submission" date="2019-06" db="EMBL/GenBank/DDBJ databases">
        <authorList>
            <person name="Deangelis K."/>
            <person name="Huntemann M."/>
            <person name="Clum A."/>
            <person name="Pillay M."/>
            <person name="Palaniappan K."/>
            <person name="Varghese N."/>
            <person name="Mikhailova N."/>
            <person name="Stamatis D."/>
            <person name="Reddy T."/>
            <person name="Daum C."/>
            <person name="Shapiro N."/>
            <person name="Ivanova N."/>
            <person name="Kyrpides N."/>
            <person name="Woyke T."/>
        </authorList>
    </citation>
    <scope>NUCLEOTIDE SEQUENCE [LARGE SCALE GENOMIC DNA]</scope>
    <source>
        <strain evidence="2">128R</strain>
    </source>
</reference>
<feature type="region of interest" description="Disordered" evidence="1">
    <location>
        <begin position="1"/>
        <end position="29"/>
    </location>
</feature>
<comment type="caution">
    <text evidence="2">The sequence shown here is derived from an EMBL/GenBank/DDBJ whole genome shotgun (WGS) entry which is preliminary data.</text>
</comment>
<reference evidence="2" key="2">
    <citation type="submission" date="2019-08" db="EMBL/GenBank/DDBJ databases">
        <title>Investigation of anaerobic lignin degradation for improved lignocellulosic biofuels.</title>
        <authorList>
            <person name="Deangelis K.PhD."/>
        </authorList>
    </citation>
    <scope>NUCLEOTIDE SEQUENCE [LARGE SCALE GENOMIC DNA]</scope>
    <source>
        <strain evidence="2">128R</strain>
    </source>
</reference>
<protein>
    <recommendedName>
        <fullName evidence="3">Bacteriocin</fullName>
    </recommendedName>
</protein>
<sequence>MNKSIRELSEQETSQISGGASTGSSVDTLVGGVTTTADDLLGDVDGIANDVSGLVGSVFNNIR</sequence>
<feature type="compositionally biased region" description="Polar residues" evidence="1">
    <location>
        <begin position="11"/>
        <end position="29"/>
    </location>
</feature>
<evidence type="ECO:0000256" key="1">
    <source>
        <dbReference type="SAM" id="MobiDB-lite"/>
    </source>
</evidence>
<organism evidence="2">
    <name type="scientific">Serratia fonticola</name>
    <dbReference type="NCBI Taxonomy" id="47917"/>
    <lineage>
        <taxon>Bacteria</taxon>
        <taxon>Pseudomonadati</taxon>
        <taxon>Pseudomonadota</taxon>
        <taxon>Gammaproteobacteria</taxon>
        <taxon>Enterobacterales</taxon>
        <taxon>Yersiniaceae</taxon>
        <taxon>Serratia</taxon>
    </lineage>
</organism>
<dbReference type="AlphaFoldDB" id="A0A542CXM5"/>
<evidence type="ECO:0000313" key="2">
    <source>
        <dbReference type="EMBL" id="TVZ70075.1"/>
    </source>
</evidence>
<dbReference type="EMBL" id="VISQ01000001">
    <property type="protein sequence ID" value="TVZ70075.1"/>
    <property type="molecule type" value="Genomic_DNA"/>
</dbReference>
<accession>A0A542CXM5</accession>
<gene>
    <name evidence="2" type="ORF">FHU10_2621</name>
</gene>
<name>A0A542CXM5_SERFO</name>
<evidence type="ECO:0008006" key="3">
    <source>
        <dbReference type="Google" id="ProtNLM"/>
    </source>
</evidence>
<proteinExistence type="predicted"/>